<sequence>MEPQRITRRVYEGAETSGLFRITGVRLTPFKPDETFRTQLVDNIEQYESGCRVHPRCFGHMCRTPAGLILPPQSMSMRSMEIVTEYHAAARLAFANNREEYIKKLRETNYGKHGNLRAIMSTPVAGSMRLVARPQWFDKRVIMVSQNLASKLRVCKKVYNKDGIECSTYRETTLQEGDYVIVVRPPSLTIANTQAMKVVFWDLDCLGIHPETFSKFHGDFDGDEAHATPVYDKESIEECDNWLVIPYSVFDDARELFHSLPDHLKGDNVQYDENRAPFIEYTTLSMKQIKDGAPRLVFGDMTRNKRHHINGTMERFNSSSFADSFVANSIQGINDVVRQQLSQGAIGEMSRVARIAASCFVRLEKPGLYVLERRQRRLLVDDGATDPGSPSVRAIANFCAVAQQAALDSHRAETHGPISHDMISDLLLGTYKRKTMLSPTSHCTVVQVDTSIPDSIISGMKPKWNYESGGLITLLCEPAAFTRAACKYLVAAYNPIILLKASNVNKDIKGLCRRGIILICNYYSIGMSEIELDDISAVVSYRPSA</sequence>
<dbReference type="OrthoDB" id="4540844at2759"/>
<evidence type="ECO:0000313" key="3">
    <source>
        <dbReference type="Proteomes" id="UP000053342"/>
    </source>
</evidence>
<dbReference type="VEuPathDB" id="FungiDB:PV06_11902"/>
<dbReference type="AlphaFoldDB" id="A0A0D2D0J1"/>
<dbReference type="HOGENOM" id="CLU_500212_0_0_1"/>
<gene>
    <name evidence="2" type="ORF">PV06_11902</name>
</gene>
<feature type="non-terminal residue" evidence="2">
    <location>
        <position position="545"/>
    </location>
</feature>
<feature type="domain" description="RNA polymerase alpha subunit" evidence="1">
    <location>
        <begin position="146"/>
        <end position="227"/>
    </location>
</feature>
<organism evidence="2 3">
    <name type="scientific">Exophiala oligosperma</name>
    <dbReference type="NCBI Taxonomy" id="215243"/>
    <lineage>
        <taxon>Eukaryota</taxon>
        <taxon>Fungi</taxon>
        <taxon>Dikarya</taxon>
        <taxon>Ascomycota</taxon>
        <taxon>Pezizomycotina</taxon>
        <taxon>Eurotiomycetes</taxon>
        <taxon>Chaetothyriomycetidae</taxon>
        <taxon>Chaetothyriales</taxon>
        <taxon>Herpotrichiellaceae</taxon>
        <taxon>Exophiala</taxon>
    </lineage>
</organism>
<keyword evidence="3" id="KW-1185">Reference proteome</keyword>
<dbReference type="STRING" id="215243.A0A0D2D0J1"/>
<evidence type="ECO:0000259" key="1">
    <source>
        <dbReference type="Pfam" id="PF00623"/>
    </source>
</evidence>
<dbReference type="Gene3D" id="2.40.40.20">
    <property type="match status" value="1"/>
</dbReference>
<evidence type="ECO:0000313" key="2">
    <source>
        <dbReference type="EMBL" id="KIW35755.1"/>
    </source>
</evidence>
<name>A0A0D2D0J1_9EURO</name>
<dbReference type="SUPFAM" id="SSF64484">
    <property type="entry name" value="beta and beta-prime subunits of DNA dependent RNA-polymerase"/>
    <property type="match status" value="1"/>
</dbReference>
<dbReference type="GO" id="GO:0006351">
    <property type="term" value="P:DNA-templated transcription"/>
    <property type="evidence" value="ECO:0007669"/>
    <property type="project" value="InterPro"/>
</dbReference>
<accession>A0A0D2D0J1</accession>
<dbReference type="Proteomes" id="UP000053342">
    <property type="component" value="Unassembled WGS sequence"/>
</dbReference>
<dbReference type="GO" id="GO:0003899">
    <property type="term" value="F:DNA-directed RNA polymerase activity"/>
    <property type="evidence" value="ECO:0007669"/>
    <property type="project" value="InterPro"/>
</dbReference>
<protein>
    <recommendedName>
        <fullName evidence="1">RNA polymerase alpha subunit domain-containing protein</fullName>
    </recommendedName>
</protein>
<dbReference type="InterPro" id="IPR000722">
    <property type="entry name" value="RNA_pol_asu"/>
</dbReference>
<dbReference type="GeneID" id="27363976"/>
<dbReference type="Pfam" id="PF00623">
    <property type="entry name" value="RNA_pol_Rpb1_2"/>
    <property type="match status" value="1"/>
</dbReference>
<reference evidence="2 3" key="1">
    <citation type="submission" date="2015-01" db="EMBL/GenBank/DDBJ databases">
        <title>The Genome Sequence of Exophiala oligosperma CBS72588.</title>
        <authorList>
            <consortium name="The Broad Institute Genomics Platform"/>
            <person name="Cuomo C."/>
            <person name="de Hoog S."/>
            <person name="Gorbushina A."/>
            <person name="Stielow B."/>
            <person name="Teixiera M."/>
            <person name="Abouelleil A."/>
            <person name="Chapman S.B."/>
            <person name="Priest M."/>
            <person name="Young S.K."/>
            <person name="Wortman J."/>
            <person name="Nusbaum C."/>
            <person name="Birren B."/>
        </authorList>
    </citation>
    <scope>NUCLEOTIDE SEQUENCE [LARGE SCALE GENOMIC DNA]</scope>
    <source>
        <strain evidence="2 3">CBS 72588</strain>
    </source>
</reference>
<proteinExistence type="predicted"/>
<dbReference type="EMBL" id="KN847442">
    <property type="protein sequence ID" value="KIW35755.1"/>
    <property type="molecule type" value="Genomic_DNA"/>
</dbReference>
<dbReference type="RefSeq" id="XP_016255971.1">
    <property type="nucleotide sequence ID" value="XM_016413648.1"/>
</dbReference>
<dbReference type="GO" id="GO:0003677">
    <property type="term" value="F:DNA binding"/>
    <property type="evidence" value="ECO:0007669"/>
    <property type="project" value="InterPro"/>
</dbReference>